<organism evidence="1 2">
    <name type="scientific">Gossypium tomentosum</name>
    <name type="common">Hawaiian cotton</name>
    <name type="synonym">Gossypium sandvicense</name>
    <dbReference type="NCBI Taxonomy" id="34277"/>
    <lineage>
        <taxon>Eukaryota</taxon>
        <taxon>Viridiplantae</taxon>
        <taxon>Streptophyta</taxon>
        <taxon>Embryophyta</taxon>
        <taxon>Tracheophyta</taxon>
        <taxon>Spermatophyta</taxon>
        <taxon>Magnoliopsida</taxon>
        <taxon>eudicotyledons</taxon>
        <taxon>Gunneridae</taxon>
        <taxon>Pentapetalae</taxon>
        <taxon>rosids</taxon>
        <taxon>malvids</taxon>
        <taxon>Malvales</taxon>
        <taxon>Malvaceae</taxon>
        <taxon>Malvoideae</taxon>
        <taxon>Gossypium</taxon>
    </lineage>
</organism>
<evidence type="ECO:0000313" key="1">
    <source>
        <dbReference type="EMBL" id="TYH77226.1"/>
    </source>
</evidence>
<keyword evidence="2" id="KW-1185">Reference proteome</keyword>
<gene>
    <name evidence="1" type="ORF">ES332_D04G138400v1</name>
</gene>
<reference evidence="1 2" key="1">
    <citation type="submission" date="2019-07" db="EMBL/GenBank/DDBJ databases">
        <title>WGS assembly of Gossypium tomentosum.</title>
        <authorList>
            <person name="Chen Z.J."/>
            <person name="Sreedasyam A."/>
            <person name="Ando A."/>
            <person name="Song Q."/>
            <person name="De L."/>
            <person name="Hulse-Kemp A."/>
            <person name="Ding M."/>
            <person name="Ye W."/>
            <person name="Kirkbride R."/>
            <person name="Jenkins J."/>
            <person name="Plott C."/>
            <person name="Lovell J."/>
            <person name="Lin Y.-M."/>
            <person name="Vaughn R."/>
            <person name="Liu B."/>
            <person name="Li W."/>
            <person name="Simpson S."/>
            <person name="Scheffler B."/>
            <person name="Saski C."/>
            <person name="Grover C."/>
            <person name="Hu G."/>
            <person name="Conover J."/>
            <person name="Carlson J."/>
            <person name="Shu S."/>
            <person name="Boston L."/>
            <person name="Williams M."/>
            <person name="Peterson D."/>
            <person name="Mcgee K."/>
            <person name="Jones D."/>
            <person name="Wendel J."/>
            <person name="Stelly D."/>
            <person name="Grimwood J."/>
            <person name="Schmutz J."/>
        </authorList>
    </citation>
    <scope>NUCLEOTIDE SEQUENCE [LARGE SCALE GENOMIC DNA]</scope>
    <source>
        <strain evidence="1">7179.01</strain>
    </source>
</reference>
<proteinExistence type="predicted"/>
<dbReference type="Proteomes" id="UP000322667">
    <property type="component" value="Chromosome D04"/>
</dbReference>
<accession>A0A5D2LDY0</accession>
<sequence length="78" mass="9018">MILIFNILMEDAKIVTDQQVDQYNISFLYRLALLHTLTLFSLSFSHGHKRSYLATVSILQILSDHQIPSRTIKQANNE</sequence>
<dbReference type="EMBL" id="CM017626">
    <property type="protein sequence ID" value="TYH77226.1"/>
    <property type="molecule type" value="Genomic_DNA"/>
</dbReference>
<evidence type="ECO:0000313" key="2">
    <source>
        <dbReference type="Proteomes" id="UP000322667"/>
    </source>
</evidence>
<protein>
    <submittedName>
        <fullName evidence="1">Uncharacterized protein</fullName>
    </submittedName>
</protein>
<dbReference type="AlphaFoldDB" id="A0A5D2LDY0"/>
<name>A0A5D2LDY0_GOSTO</name>